<reference evidence="3 4" key="1">
    <citation type="submission" date="2020-02" db="EMBL/GenBank/DDBJ databases">
        <title>Genome sequence of the type strain DSM 27180 of Arthrobacter silviterrae.</title>
        <authorList>
            <person name="Gao J."/>
            <person name="Sun J."/>
        </authorList>
    </citation>
    <scope>NUCLEOTIDE SEQUENCE [LARGE SCALE GENOMIC DNA]</scope>
    <source>
        <strain evidence="3 4">DSM 27180</strain>
    </source>
</reference>
<organism evidence="3 4">
    <name type="scientific">Arthrobacter silviterrae</name>
    <dbReference type="NCBI Taxonomy" id="2026658"/>
    <lineage>
        <taxon>Bacteria</taxon>
        <taxon>Bacillati</taxon>
        <taxon>Actinomycetota</taxon>
        <taxon>Actinomycetes</taxon>
        <taxon>Micrococcales</taxon>
        <taxon>Micrococcaceae</taxon>
        <taxon>Arthrobacter</taxon>
    </lineage>
</organism>
<comment type="caution">
    <text evidence="3">The sequence shown here is derived from an EMBL/GenBank/DDBJ whole genome shotgun (WGS) entry which is preliminary data.</text>
</comment>
<evidence type="ECO:0000259" key="2">
    <source>
        <dbReference type="Pfam" id="PF00582"/>
    </source>
</evidence>
<feature type="domain" description="UspA" evidence="2">
    <location>
        <begin position="10"/>
        <end position="141"/>
    </location>
</feature>
<dbReference type="EMBL" id="JAAKZI010000020">
    <property type="protein sequence ID" value="NGN84220.1"/>
    <property type="molecule type" value="Genomic_DNA"/>
</dbReference>
<comment type="similarity">
    <text evidence="1">Belongs to the universal stress protein A family.</text>
</comment>
<dbReference type="InterPro" id="IPR006016">
    <property type="entry name" value="UspA"/>
</dbReference>
<dbReference type="PRINTS" id="PR01438">
    <property type="entry name" value="UNVRSLSTRESS"/>
</dbReference>
<evidence type="ECO:0000313" key="4">
    <source>
        <dbReference type="Proteomes" id="UP000479226"/>
    </source>
</evidence>
<name>A0ABX0DFR4_9MICC</name>
<dbReference type="Proteomes" id="UP000479226">
    <property type="component" value="Unassembled WGS sequence"/>
</dbReference>
<proteinExistence type="inferred from homology"/>
<keyword evidence="4" id="KW-1185">Reference proteome</keyword>
<dbReference type="InterPro" id="IPR014729">
    <property type="entry name" value="Rossmann-like_a/b/a_fold"/>
</dbReference>
<dbReference type="Gene3D" id="3.40.50.620">
    <property type="entry name" value="HUPs"/>
    <property type="match status" value="1"/>
</dbReference>
<evidence type="ECO:0000313" key="3">
    <source>
        <dbReference type="EMBL" id="NGN84220.1"/>
    </source>
</evidence>
<dbReference type="PANTHER" id="PTHR46553:SF3">
    <property type="entry name" value="ADENINE NUCLEOTIDE ALPHA HYDROLASES-LIKE SUPERFAMILY PROTEIN"/>
    <property type="match status" value="1"/>
</dbReference>
<dbReference type="InterPro" id="IPR006015">
    <property type="entry name" value="Universal_stress_UspA"/>
</dbReference>
<dbReference type="RefSeq" id="WP_165182444.1">
    <property type="nucleotide sequence ID" value="NZ_JAAKZI010000020.1"/>
</dbReference>
<sequence>MNKRKDAPMVIVGVDGSAPSVEALRQAEKLAIRMGAQVQALACWSPPAPASSYGVGNVDYEKNAQNILDNAIQVAFGIDWPENLTTRLVRGPARETLIKESRNAMMLVLGRRGFGGFRGLLMGSVSSACTAYAHCPVLVVHAGNEANSKRDHHA</sequence>
<protein>
    <submittedName>
        <fullName evidence="3">Universal stress protein</fullName>
    </submittedName>
</protein>
<accession>A0ABX0DFR4</accession>
<evidence type="ECO:0000256" key="1">
    <source>
        <dbReference type="ARBA" id="ARBA00008791"/>
    </source>
</evidence>
<dbReference type="SUPFAM" id="SSF52402">
    <property type="entry name" value="Adenine nucleotide alpha hydrolases-like"/>
    <property type="match status" value="1"/>
</dbReference>
<dbReference type="Pfam" id="PF00582">
    <property type="entry name" value="Usp"/>
    <property type="match status" value="1"/>
</dbReference>
<dbReference type="PANTHER" id="PTHR46553">
    <property type="entry name" value="ADENINE NUCLEOTIDE ALPHA HYDROLASES-LIKE SUPERFAMILY PROTEIN"/>
    <property type="match status" value="1"/>
</dbReference>
<gene>
    <name evidence="3" type="ORF">G6N77_12235</name>
</gene>